<feature type="transmembrane region" description="Helical" evidence="1">
    <location>
        <begin position="63"/>
        <end position="86"/>
    </location>
</feature>
<evidence type="ECO:0000313" key="3">
    <source>
        <dbReference type="EMBL" id="MDF1587443.1"/>
    </source>
</evidence>
<keyword evidence="1" id="KW-0472">Membrane</keyword>
<organism evidence="3 4">
    <name type="scientific">Marinimicrococcus flavescens</name>
    <dbReference type="NCBI Taxonomy" id="3031815"/>
    <lineage>
        <taxon>Bacteria</taxon>
        <taxon>Pseudomonadati</taxon>
        <taxon>Pseudomonadota</taxon>
        <taxon>Alphaproteobacteria</taxon>
        <taxon>Geminicoccales</taxon>
        <taxon>Geminicoccaceae</taxon>
        <taxon>Marinimicrococcus</taxon>
    </lineage>
</organism>
<evidence type="ECO:0000256" key="1">
    <source>
        <dbReference type="SAM" id="Phobius"/>
    </source>
</evidence>
<accession>A0AAP3XT77</accession>
<dbReference type="SUPFAM" id="SSF81324">
    <property type="entry name" value="Voltage-gated potassium channels"/>
    <property type="match status" value="1"/>
</dbReference>
<dbReference type="InterPro" id="IPR013099">
    <property type="entry name" value="K_chnl_dom"/>
</dbReference>
<reference evidence="3 4" key="1">
    <citation type="submission" date="2023-03" db="EMBL/GenBank/DDBJ databases">
        <title>YIM 152171 draft genome.</title>
        <authorList>
            <person name="Yang Z."/>
        </authorList>
    </citation>
    <scope>NUCLEOTIDE SEQUENCE [LARGE SCALE GENOMIC DNA]</scope>
    <source>
        <strain evidence="3 4">YIM 152171</strain>
    </source>
</reference>
<dbReference type="Gene3D" id="1.10.287.70">
    <property type="match status" value="1"/>
</dbReference>
<dbReference type="AlphaFoldDB" id="A0AAP3XT77"/>
<dbReference type="Proteomes" id="UP001301140">
    <property type="component" value="Unassembled WGS sequence"/>
</dbReference>
<sequence>MTWITAAGILVVLLAMADLVLTTLTVRGGGPLSSPLIRWTWKALLRLTGGNRRGRVLALGGPLSVAGMMVMWTLLLWVGWTLVFLGSEGGVVSSSSRLPARGWTLAYYAGYTLFTLGLGDFRPEGTAWQLATAACSANGLLALTLSVTYLVPVVSAAASKRQLALLVGVMGGTPGAILQRYWDGHSLSAMEQPLGRLCPLIVTQSQQHLTYPALHRFHSVEPASALALRLAALDDTLHLLLTRVAPEAAPRRCLLLEVRGAIAAFLAAMDAARIDPAPQEPPLPPAACLGRLGVPQAEPAGGDTRWSLHRRLMLALVENDGWQWQDIHERPATPRLPGEG</sequence>
<feature type="transmembrane region" description="Helical" evidence="1">
    <location>
        <begin position="130"/>
        <end position="151"/>
    </location>
</feature>
<proteinExistence type="predicted"/>
<evidence type="ECO:0000259" key="2">
    <source>
        <dbReference type="Pfam" id="PF07885"/>
    </source>
</evidence>
<gene>
    <name evidence="3" type="ORF">PZ740_13730</name>
</gene>
<name>A0AAP3XT77_9PROT</name>
<dbReference type="Pfam" id="PF07885">
    <property type="entry name" value="Ion_trans_2"/>
    <property type="match status" value="1"/>
</dbReference>
<keyword evidence="1" id="KW-1133">Transmembrane helix</keyword>
<keyword evidence="4" id="KW-1185">Reference proteome</keyword>
<keyword evidence="1" id="KW-0812">Transmembrane</keyword>
<dbReference type="RefSeq" id="WP_327789868.1">
    <property type="nucleotide sequence ID" value="NZ_JARGEQ010000127.1"/>
</dbReference>
<feature type="domain" description="Potassium channel" evidence="2">
    <location>
        <begin position="75"/>
        <end position="153"/>
    </location>
</feature>
<feature type="transmembrane region" description="Helical" evidence="1">
    <location>
        <begin position="163"/>
        <end position="182"/>
    </location>
</feature>
<comment type="caution">
    <text evidence="3">The sequence shown here is derived from an EMBL/GenBank/DDBJ whole genome shotgun (WGS) entry which is preliminary data.</text>
</comment>
<feature type="transmembrane region" description="Helical" evidence="1">
    <location>
        <begin position="98"/>
        <end position="118"/>
    </location>
</feature>
<protein>
    <submittedName>
        <fullName evidence="3">Ion channel</fullName>
    </submittedName>
</protein>
<dbReference type="EMBL" id="JARGEQ010000127">
    <property type="protein sequence ID" value="MDF1587443.1"/>
    <property type="molecule type" value="Genomic_DNA"/>
</dbReference>
<evidence type="ECO:0000313" key="4">
    <source>
        <dbReference type="Proteomes" id="UP001301140"/>
    </source>
</evidence>